<proteinExistence type="predicted"/>
<organism evidence="2">
    <name type="scientific">Chromera velia CCMP2878</name>
    <dbReference type="NCBI Taxonomy" id="1169474"/>
    <lineage>
        <taxon>Eukaryota</taxon>
        <taxon>Sar</taxon>
        <taxon>Alveolata</taxon>
        <taxon>Colpodellida</taxon>
        <taxon>Chromeraceae</taxon>
        <taxon>Chromera</taxon>
    </lineage>
</organism>
<name>A0A0K6S6R0_9ALVE</name>
<keyword evidence="1" id="KW-1133">Transmembrane helix</keyword>
<gene>
    <name evidence="2" type="ORF">Cvel_17030.t1.CR1</name>
</gene>
<keyword evidence="1" id="KW-0472">Membrane</keyword>
<dbReference type="PhylomeDB" id="A0A0K6S6R0"/>
<reference evidence="2" key="1">
    <citation type="submission" date="2014-11" db="EMBL/GenBank/DDBJ databases">
        <title>Molecular phylogeny of cliff fern family Woodsiaceae with morphological implications.</title>
        <authorList>
            <person name="Shao Y.-Z."/>
            <person name="Wei R."/>
            <person name="Zhang X.-C."/>
        </authorList>
    </citation>
    <scope>NUCLEOTIDE SEQUENCE</scope>
</reference>
<evidence type="ECO:0000256" key="1">
    <source>
        <dbReference type="SAM" id="Phobius"/>
    </source>
</evidence>
<evidence type="ECO:0000313" key="2">
    <source>
        <dbReference type="EMBL" id="CUC09201.1"/>
    </source>
</evidence>
<sequence>MDFRSVCKSLRGLARSPLPVGVPPESLFYSVPFDLCFPLASSLCPLMNQKEKHVDVNALKEAEFVCSLTTLVSLLFFHAAHFIGADLGANPNLHVRLVSLGTSATYQKLVLSSFHFSKRHYWILSLTDTGLFVGNALHHVGRDFLLPGLACLVFFPVSGYLLDRLRTRSYFDSLGDADALRSTAEETLKRFISYIMHEIRGPLSGTTLLAGDFHLSLQTLLQHELTEEEAAPGPRTESETVERHRKIKAQIARMVELTRLMRPQLDKMRGWLHQTIHFRDGEFFPLDWFVVSLHVARTAT</sequence>
<dbReference type="AlphaFoldDB" id="A0A0K6S6R0"/>
<dbReference type="EMBL" id="CDMZ01000373">
    <property type="protein sequence ID" value="CUC09201.1"/>
    <property type="molecule type" value="Genomic_DNA"/>
</dbReference>
<accession>A0A0K6S6R0</accession>
<keyword evidence="1" id="KW-0812">Transmembrane</keyword>
<protein>
    <submittedName>
        <fullName evidence="2">Uncharacterized protein</fullName>
    </submittedName>
</protein>
<feature type="transmembrane region" description="Helical" evidence="1">
    <location>
        <begin position="144"/>
        <end position="162"/>
    </location>
</feature>
<dbReference type="VEuPathDB" id="CryptoDB:Cvel_17030"/>